<keyword evidence="1" id="KW-0812">Transmembrane</keyword>
<protein>
    <submittedName>
        <fullName evidence="2">Uncharacterized protein</fullName>
    </submittedName>
</protein>
<feature type="transmembrane region" description="Helical" evidence="1">
    <location>
        <begin position="45"/>
        <end position="64"/>
    </location>
</feature>
<sequence length="91" mass="10320">MLKPIIYRLGQQPKLSLKRFFIGLGLFAVAVAFIAWGYYHQPWVQIIGLIFLAPAIFFAGWGYLGIFANRFSQVIATINPAVEFDDNDKPK</sequence>
<evidence type="ECO:0000313" key="5">
    <source>
        <dbReference type="Proteomes" id="UP000307362"/>
    </source>
</evidence>
<reference evidence="2 4" key="2">
    <citation type="submission" date="2018-01" db="EMBL/GenBank/DDBJ databases">
        <title>Co-occurrence of chitin degradation, pigmentation and bioactivity in marine Pseudoalteromonas.</title>
        <authorList>
            <person name="Paulsen S."/>
            <person name="Gram L."/>
            <person name="Machado H."/>
        </authorList>
    </citation>
    <scope>NUCLEOTIDE SEQUENCE [LARGE SCALE GENOMIC DNA]</scope>
    <source>
        <strain evidence="2 4">S3898</strain>
    </source>
</reference>
<dbReference type="Proteomes" id="UP000307362">
    <property type="component" value="Unassembled WGS sequence"/>
</dbReference>
<keyword evidence="1" id="KW-0472">Membrane</keyword>
<organism evidence="2 4">
    <name type="scientific">Pseudoalteromonas phenolica</name>
    <dbReference type="NCBI Taxonomy" id="161398"/>
    <lineage>
        <taxon>Bacteria</taxon>
        <taxon>Pseudomonadati</taxon>
        <taxon>Pseudomonadota</taxon>
        <taxon>Gammaproteobacteria</taxon>
        <taxon>Alteromonadales</taxon>
        <taxon>Pseudoalteromonadaceae</taxon>
        <taxon>Pseudoalteromonas</taxon>
    </lineage>
</organism>
<accession>A0A4Q7IRR8</accession>
<keyword evidence="1" id="KW-1133">Transmembrane helix</keyword>
<reference evidence="3" key="4">
    <citation type="submission" date="2019-09" db="EMBL/GenBank/DDBJ databases">
        <title>Co-occurence of chitin degradation, pigmentation and bioactivity in marine Pseudoalteromonas.</title>
        <authorList>
            <person name="Sonnenschein E.C."/>
            <person name="Bech P.K."/>
        </authorList>
    </citation>
    <scope>NUCLEOTIDE SEQUENCE</scope>
    <source>
        <strain evidence="3">S1189</strain>
    </source>
</reference>
<reference evidence="3 5" key="1">
    <citation type="submission" date="2017-12" db="EMBL/GenBank/DDBJ databases">
        <authorList>
            <person name="Paulsen S."/>
            <person name="Gram L.K."/>
        </authorList>
    </citation>
    <scope>NUCLEOTIDE SEQUENCE [LARGE SCALE GENOMIC DNA]</scope>
    <source>
        <strain evidence="3 5">S1189</strain>
    </source>
</reference>
<evidence type="ECO:0000256" key="1">
    <source>
        <dbReference type="SAM" id="Phobius"/>
    </source>
</evidence>
<dbReference type="OrthoDB" id="6332833at2"/>
<gene>
    <name evidence="2" type="ORF">C1E23_03315</name>
    <name evidence="3" type="ORF">CWB73_08480</name>
</gene>
<reference evidence="5" key="3">
    <citation type="submission" date="2019-06" db="EMBL/GenBank/DDBJ databases">
        <title>Co-occurence of chitin degradation, pigmentation and bioactivity in marine Pseudoalteromonas.</title>
        <authorList>
            <person name="Sonnenschein E.C."/>
            <person name="Bech P.K."/>
        </authorList>
    </citation>
    <scope>NUCLEOTIDE SEQUENCE [LARGE SCALE GENOMIC DNA]</scope>
    <source>
        <strain evidence="5">S1189</strain>
    </source>
</reference>
<evidence type="ECO:0000313" key="3">
    <source>
        <dbReference type="EMBL" id="TMP81121.1"/>
    </source>
</evidence>
<name>A0A4Q7IRR8_9GAMM</name>
<evidence type="ECO:0000313" key="2">
    <source>
        <dbReference type="EMBL" id="RZQ54671.1"/>
    </source>
</evidence>
<dbReference type="EMBL" id="PNCM01000016">
    <property type="protein sequence ID" value="TMP81121.1"/>
    <property type="molecule type" value="Genomic_DNA"/>
</dbReference>
<dbReference type="EMBL" id="PPSX01000011">
    <property type="protein sequence ID" value="RZQ54671.1"/>
    <property type="molecule type" value="Genomic_DNA"/>
</dbReference>
<comment type="caution">
    <text evidence="2">The sequence shown here is derived from an EMBL/GenBank/DDBJ whole genome shotgun (WGS) entry which is preliminary data.</text>
</comment>
<dbReference type="RefSeq" id="WP_130254198.1">
    <property type="nucleotide sequence ID" value="NZ_PNCM01000016.1"/>
</dbReference>
<dbReference type="Proteomes" id="UP000291338">
    <property type="component" value="Unassembled WGS sequence"/>
</dbReference>
<feature type="transmembrane region" description="Helical" evidence="1">
    <location>
        <begin position="20"/>
        <end position="39"/>
    </location>
</feature>
<evidence type="ECO:0000313" key="4">
    <source>
        <dbReference type="Proteomes" id="UP000291338"/>
    </source>
</evidence>
<proteinExistence type="predicted"/>
<dbReference type="AlphaFoldDB" id="A0A4Q7IRR8"/>